<protein>
    <submittedName>
        <fullName evidence="1">Cyclopropane-fatty-acyl-phospholipid synthase</fullName>
    </submittedName>
</protein>
<dbReference type="SUPFAM" id="SSF53335">
    <property type="entry name" value="S-adenosyl-L-methionine-dependent methyltransferases"/>
    <property type="match status" value="1"/>
</dbReference>
<dbReference type="Proteomes" id="UP000192907">
    <property type="component" value="Unassembled WGS sequence"/>
</dbReference>
<reference evidence="2" key="1">
    <citation type="submission" date="2017-04" db="EMBL/GenBank/DDBJ databases">
        <authorList>
            <person name="Varghese N."/>
            <person name="Submissions S."/>
        </authorList>
    </citation>
    <scope>NUCLEOTIDE SEQUENCE [LARGE SCALE GENOMIC DNA]</scope>
    <source>
        <strain evidence="2">RKEM611</strain>
    </source>
</reference>
<name>A0A1Y6C9X3_9BACT</name>
<keyword evidence="2" id="KW-1185">Reference proteome</keyword>
<dbReference type="EMBL" id="FWZT01000016">
    <property type="protein sequence ID" value="SMF53386.1"/>
    <property type="molecule type" value="Genomic_DNA"/>
</dbReference>
<dbReference type="Gene3D" id="3.40.50.150">
    <property type="entry name" value="Vaccinia Virus protein VP39"/>
    <property type="match status" value="1"/>
</dbReference>
<evidence type="ECO:0000313" key="1">
    <source>
        <dbReference type="EMBL" id="SMF53386.1"/>
    </source>
</evidence>
<evidence type="ECO:0000313" key="2">
    <source>
        <dbReference type="Proteomes" id="UP000192907"/>
    </source>
</evidence>
<sequence length="343" mass="40225">MEQLLSRGVIPEPLIRIGIRQLLKRRISESSSDDVSVHQERINQLVAQLRKSPIAIETDKANTQHYELPSDFFRLFMGRYLKYSSGYWDPSTKTLDQAEQNMLELYIQRAKIQDNMRILDLGCGWGSFSLFAAQNYPHSEFTAISNSRIQKDFIESRIKALGLKNLEVLTMDANNLNLSTGFDRIISIEMFEHMRNYEALLCQLSDILNPGGKLFVHIFTHKNLSYLFEDKDSTDFLSRNFFSGGIMPSDHLLYYFNRDLRVQKHWVVNGQHYSKTSEAWLHNMKRNKSAVMKIFKSHYGSDAKKWWEFWKIFFMSCAELWGYEDGNQWHVSHYLFGKVNDPD</sequence>
<accession>A0A1Y6C9X3</accession>
<dbReference type="Pfam" id="PF02353">
    <property type="entry name" value="CMAS"/>
    <property type="match status" value="1"/>
</dbReference>
<dbReference type="PANTHER" id="PTHR43832:SF1">
    <property type="entry name" value="S-ADENOSYL-L-METHIONINE-DEPENDENT METHYLTRANSFERASES SUPERFAMILY PROTEIN"/>
    <property type="match status" value="1"/>
</dbReference>
<dbReference type="InterPro" id="IPR029063">
    <property type="entry name" value="SAM-dependent_MTases_sf"/>
</dbReference>
<organism evidence="1 2">
    <name type="scientific">Pseudobacteriovorax antillogorgiicola</name>
    <dbReference type="NCBI Taxonomy" id="1513793"/>
    <lineage>
        <taxon>Bacteria</taxon>
        <taxon>Pseudomonadati</taxon>
        <taxon>Bdellovibrionota</taxon>
        <taxon>Oligoflexia</taxon>
        <taxon>Oligoflexales</taxon>
        <taxon>Pseudobacteriovoracaceae</taxon>
        <taxon>Pseudobacteriovorax</taxon>
    </lineage>
</organism>
<dbReference type="RefSeq" id="WP_132321684.1">
    <property type="nucleotide sequence ID" value="NZ_FWZT01000016.1"/>
</dbReference>
<dbReference type="AlphaFoldDB" id="A0A1Y6C9X3"/>
<proteinExistence type="predicted"/>
<gene>
    <name evidence="1" type="ORF">SAMN06296036_116119</name>
</gene>
<dbReference type="PANTHER" id="PTHR43832">
    <property type="match status" value="1"/>
</dbReference>
<dbReference type="STRING" id="1513793.SAMN06296036_116119"/>
<dbReference type="FunFam" id="3.40.50.150:FF:000554">
    <property type="entry name" value="Cation-transporting ATPase"/>
    <property type="match status" value="1"/>
</dbReference>
<dbReference type="CDD" id="cd02440">
    <property type="entry name" value="AdoMet_MTases"/>
    <property type="match status" value="1"/>
</dbReference>
<dbReference type="OrthoDB" id="9782855at2"/>